<dbReference type="InterPro" id="IPR003439">
    <property type="entry name" value="ABC_transporter-like_ATP-bd"/>
</dbReference>
<dbReference type="InterPro" id="IPR017911">
    <property type="entry name" value="MacB-like_ATP-bd"/>
</dbReference>
<name>A0A1I6NV00_9BACL</name>
<dbReference type="CDD" id="cd03255">
    <property type="entry name" value="ABC_MJ0796_LolCDE_FtsE"/>
    <property type="match status" value="1"/>
</dbReference>
<dbReference type="RefSeq" id="WP_217895859.1">
    <property type="nucleotide sequence ID" value="NZ_FPAA01000001.1"/>
</dbReference>
<sequence length="229" mass="25124">MIIKLKDVTKKFTTNDLSFQALAGITLSVNEGEFIAITGTSGSGKTTLLNIIGCLDGQTSGEYLIMGESVGKFDEARKASLRNEVFGFVLQDFALVEHYTVRQNVTLPLMYVKDKKKKKGRENGAKDLLAKLGIEHKEKERTALLSGGQKQRVAIGRALINEPKLILADEPTGALDQKTSKDIMEVLKKLNEEGKTVIVVTHDPFVANCCKRVIQLEDGKIVSDTTRTA</sequence>
<evidence type="ECO:0000256" key="4">
    <source>
        <dbReference type="ARBA" id="ARBA00022840"/>
    </source>
</evidence>
<dbReference type="GO" id="GO:0022857">
    <property type="term" value="F:transmembrane transporter activity"/>
    <property type="evidence" value="ECO:0007669"/>
    <property type="project" value="UniProtKB-ARBA"/>
</dbReference>
<dbReference type="SUPFAM" id="SSF52540">
    <property type="entry name" value="P-loop containing nucleoside triphosphate hydrolases"/>
    <property type="match status" value="1"/>
</dbReference>
<dbReference type="EMBL" id="FPAA01000001">
    <property type="protein sequence ID" value="SFS31724.1"/>
    <property type="molecule type" value="Genomic_DNA"/>
</dbReference>
<dbReference type="GO" id="GO:0016887">
    <property type="term" value="F:ATP hydrolysis activity"/>
    <property type="evidence" value="ECO:0007669"/>
    <property type="project" value="InterPro"/>
</dbReference>
<dbReference type="SMART" id="SM00382">
    <property type="entry name" value="AAA"/>
    <property type="match status" value="1"/>
</dbReference>
<gene>
    <name evidence="6" type="ORF">SAMN05444972_101155</name>
</gene>
<feature type="domain" description="ABC transporter" evidence="5">
    <location>
        <begin position="3"/>
        <end position="229"/>
    </location>
</feature>
<dbReference type="Proteomes" id="UP000198660">
    <property type="component" value="Unassembled WGS sequence"/>
</dbReference>
<dbReference type="AlphaFoldDB" id="A0A1I6NV00"/>
<dbReference type="PROSITE" id="PS50893">
    <property type="entry name" value="ABC_TRANSPORTER_2"/>
    <property type="match status" value="1"/>
</dbReference>
<accession>A0A1I6NV00</accession>
<dbReference type="GO" id="GO:0098796">
    <property type="term" value="C:membrane protein complex"/>
    <property type="evidence" value="ECO:0007669"/>
    <property type="project" value="UniProtKB-ARBA"/>
</dbReference>
<dbReference type="Pfam" id="PF00005">
    <property type="entry name" value="ABC_tran"/>
    <property type="match status" value="1"/>
</dbReference>
<dbReference type="PROSITE" id="PS00211">
    <property type="entry name" value="ABC_TRANSPORTER_1"/>
    <property type="match status" value="1"/>
</dbReference>
<dbReference type="Gene3D" id="3.40.50.300">
    <property type="entry name" value="P-loop containing nucleotide triphosphate hydrolases"/>
    <property type="match status" value="1"/>
</dbReference>
<keyword evidence="4 6" id="KW-0067">ATP-binding</keyword>
<organism evidence="6 7">
    <name type="scientific">Marininema halotolerans</name>
    <dbReference type="NCBI Taxonomy" id="1155944"/>
    <lineage>
        <taxon>Bacteria</taxon>
        <taxon>Bacillati</taxon>
        <taxon>Bacillota</taxon>
        <taxon>Bacilli</taxon>
        <taxon>Bacillales</taxon>
        <taxon>Thermoactinomycetaceae</taxon>
        <taxon>Marininema</taxon>
    </lineage>
</organism>
<keyword evidence="2" id="KW-0813">Transport</keyword>
<dbReference type="FunFam" id="3.40.50.300:FF:000032">
    <property type="entry name" value="Export ABC transporter ATP-binding protein"/>
    <property type="match status" value="1"/>
</dbReference>
<dbReference type="PANTHER" id="PTHR42798">
    <property type="entry name" value="LIPOPROTEIN-RELEASING SYSTEM ATP-BINDING PROTEIN LOLD"/>
    <property type="match status" value="1"/>
</dbReference>
<protein>
    <submittedName>
        <fullName evidence="6">Putative ABC transport system ATP-binding protein</fullName>
    </submittedName>
</protein>
<evidence type="ECO:0000256" key="3">
    <source>
        <dbReference type="ARBA" id="ARBA00022741"/>
    </source>
</evidence>
<proteinExistence type="inferred from homology"/>
<comment type="similarity">
    <text evidence="1">Belongs to the ABC transporter superfamily.</text>
</comment>
<evidence type="ECO:0000313" key="7">
    <source>
        <dbReference type="Proteomes" id="UP000198660"/>
    </source>
</evidence>
<keyword evidence="3" id="KW-0547">Nucleotide-binding</keyword>
<dbReference type="InterPro" id="IPR027417">
    <property type="entry name" value="P-loop_NTPase"/>
</dbReference>
<dbReference type="PANTHER" id="PTHR42798:SF7">
    <property type="entry name" value="ALPHA-D-RIBOSE 1-METHYLPHOSPHONATE 5-TRIPHOSPHATE SYNTHASE SUBUNIT PHNL"/>
    <property type="match status" value="1"/>
</dbReference>
<dbReference type="InterPro" id="IPR017871">
    <property type="entry name" value="ABC_transporter-like_CS"/>
</dbReference>
<reference evidence="7" key="1">
    <citation type="submission" date="2016-10" db="EMBL/GenBank/DDBJ databases">
        <authorList>
            <person name="Varghese N."/>
            <person name="Submissions S."/>
        </authorList>
    </citation>
    <scope>NUCLEOTIDE SEQUENCE [LARGE SCALE GENOMIC DNA]</scope>
    <source>
        <strain evidence="7">DSM 45789</strain>
    </source>
</reference>
<evidence type="ECO:0000256" key="2">
    <source>
        <dbReference type="ARBA" id="ARBA00022448"/>
    </source>
</evidence>
<keyword evidence="7" id="KW-1185">Reference proteome</keyword>
<evidence type="ECO:0000313" key="6">
    <source>
        <dbReference type="EMBL" id="SFS31724.1"/>
    </source>
</evidence>
<dbReference type="GO" id="GO:0005524">
    <property type="term" value="F:ATP binding"/>
    <property type="evidence" value="ECO:0007669"/>
    <property type="project" value="UniProtKB-KW"/>
</dbReference>
<evidence type="ECO:0000256" key="1">
    <source>
        <dbReference type="ARBA" id="ARBA00005417"/>
    </source>
</evidence>
<dbReference type="InterPro" id="IPR003593">
    <property type="entry name" value="AAA+_ATPase"/>
</dbReference>
<evidence type="ECO:0000259" key="5">
    <source>
        <dbReference type="PROSITE" id="PS50893"/>
    </source>
</evidence>